<dbReference type="InterPro" id="IPR009370">
    <property type="entry name" value="YutD-like"/>
</dbReference>
<feature type="region of interest" description="Disordered" evidence="1">
    <location>
        <begin position="135"/>
        <end position="287"/>
    </location>
</feature>
<dbReference type="EMBL" id="JAAMFI010000001">
    <property type="protein sequence ID" value="MBS9334774.1"/>
    <property type="molecule type" value="Genomic_DNA"/>
</dbReference>
<gene>
    <name evidence="2" type="ORF">G6R27_01815</name>
</gene>
<dbReference type="Proteomes" id="UP001519418">
    <property type="component" value="Unassembled WGS sequence"/>
</dbReference>
<evidence type="ECO:0000313" key="3">
    <source>
        <dbReference type="Proteomes" id="UP001519418"/>
    </source>
</evidence>
<feature type="compositionally biased region" description="Basic residues" evidence="1">
    <location>
        <begin position="176"/>
        <end position="185"/>
    </location>
</feature>
<comment type="caution">
    <text evidence="2">The sequence shown here is derived from an EMBL/GenBank/DDBJ whole genome shotgun (WGS) entry which is preliminary data.</text>
</comment>
<feature type="compositionally biased region" description="Low complexity" evidence="1">
    <location>
        <begin position="225"/>
        <end position="243"/>
    </location>
</feature>
<reference evidence="2 3" key="1">
    <citation type="submission" date="2020-02" db="EMBL/GenBank/DDBJ databases">
        <title>Fructobacillus sp. isolated from paper mulberry of Taiwan.</title>
        <authorList>
            <person name="Lin S.-T."/>
        </authorList>
    </citation>
    <scope>NUCLEOTIDE SEQUENCE [LARGE SCALE GENOMIC DNA]</scope>
    <source>
        <strain evidence="2 3">M1-10</strain>
    </source>
</reference>
<organism evidence="2 3">
    <name type="scientific">Fructobacillus papyriferae</name>
    <dbReference type="NCBI Taxonomy" id="2713171"/>
    <lineage>
        <taxon>Bacteria</taxon>
        <taxon>Bacillati</taxon>
        <taxon>Bacillota</taxon>
        <taxon>Bacilli</taxon>
        <taxon>Lactobacillales</taxon>
        <taxon>Lactobacillaceae</taxon>
        <taxon>Fructobacillus</taxon>
    </lineage>
</organism>
<dbReference type="Pfam" id="PF06265">
    <property type="entry name" value="YutD-like"/>
    <property type="match status" value="1"/>
</dbReference>
<proteinExistence type="predicted"/>
<protein>
    <submittedName>
        <fullName evidence="2">YutD family protein</fullName>
    </submittedName>
</protein>
<evidence type="ECO:0000313" key="2">
    <source>
        <dbReference type="EMBL" id="MBS9334774.1"/>
    </source>
</evidence>
<accession>A0ABS5QNR5</accession>
<feature type="compositionally biased region" description="Basic residues" evidence="1">
    <location>
        <begin position="214"/>
        <end position="224"/>
    </location>
</feature>
<keyword evidence="3" id="KW-1185">Reference proteome</keyword>
<dbReference type="InterPro" id="IPR038141">
    <property type="entry name" value="YutD-like_sf"/>
</dbReference>
<evidence type="ECO:0000256" key="1">
    <source>
        <dbReference type="SAM" id="MobiDB-lite"/>
    </source>
</evidence>
<feature type="compositionally biased region" description="Polar residues" evidence="1">
    <location>
        <begin position="250"/>
        <end position="274"/>
    </location>
</feature>
<feature type="compositionally biased region" description="Basic residues" evidence="1">
    <location>
        <begin position="139"/>
        <end position="162"/>
    </location>
</feature>
<dbReference type="RefSeq" id="WP_213819379.1">
    <property type="nucleotide sequence ID" value="NZ_JAAMFI010000001.1"/>
</dbReference>
<dbReference type="Gene3D" id="3.50.4.20">
    <property type="match status" value="1"/>
</dbReference>
<name>A0ABS5QNR5_9LACO</name>
<sequence>MDHATLKDKTLEQQLRRQEDYTVHRFGNELTIDGLKLTLVFNFKEAFTEEGLALRYTPLLKQYDYVVGDLSAGQLRLRGFYHEERNVSADQKIDTLADYLYETVNFGAPYFILQSQNSSFRPSKKTDYLTYFEEEQKKRQEKQKKAANNRHKKNTNRRNRTSQKKETASERGNSSPKKRHHRFTERKRGEEESANQGQRPAQNAAKLKQGEQPKKKRRRRRRSNQHQGNQATSQQGQQKPSNQKQRRQKLNGQGSAKTGQKSQKQTRNKTNNNSQKKRNFTIKERQD</sequence>